<gene>
    <name evidence="1" type="ORF">EVAR_26421_1</name>
</gene>
<dbReference type="EMBL" id="BGZK01000387">
    <property type="protein sequence ID" value="GBP40757.1"/>
    <property type="molecule type" value="Genomic_DNA"/>
</dbReference>
<keyword evidence="2" id="KW-1185">Reference proteome</keyword>
<evidence type="ECO:0000313" key="1">
    <source>
        <dbReference type="EMBL" id="GBP40757.1"/>
    </source>
</evidence>
<name>A0A4C1VQX3_EUMVA</name>
<dbReference type="AlphaFoldDB" id="A0A4C1VQX3"/>
<proteinExistence type="predicted"/>
<protein>
    <submittedName>
        <fullName evidence="1">Uncharacterized protein</fullName>
    </submittedName>
</protein>
<organism evidence="1 2">
    <name type="scientific">Eumeta variegata</name>
    <name type="common">Bagworm moth</name>
    <name type="synonym">Eumeta japonica</name>
    <dbReference type="NCBI Taxonomy" id="151549"/>
    <lineage>
        <taxon>Eukaryota</taxon>
        <taxon>Metazoa</taxon>
        <taxon>Ecdysozoa</taxon>
        <taxon>Arthropoda</taxon>
        <taxon>Hexapoda</taxon>
        <taxon>Insecta</taxon>
        <taxon>Pterygota</taxon>
        <taxon>Neoptera</taxon>
        <taxon>Endopterygota</taxon>
        <taxon>Lepidoptera</taxon>
        <taxon>Glossata</taxon>
        <taxon>Ditrysia</taxon>
        <taxon>Tineoidea</taxon>
        <taxon>Psychidae</taxon>
        <taxon>Oiketicinae</taxon>
        <taxon>Eumeta</taxon>
    </lineage>
</organism>
<dbReference type="Proteomes" id="UP000299102">
    <property type="component" value="Unassembled WGS sequence"/>
</dbReference>
<evidence type="ECO:0000313" key="2">
    <source>
        <dbReference type="Proteomes" id="UP000299102"/>
    </source>
</evidence>
<reference evidence="1 2" key="1">
    <citation type="journal article" date="2019" name="Commun. Biol.">
        <title>The bagworm genome reveals a unique fibroin gene that provides high tensile strength.</title>
        <authorList>
            <person name="Kono N."/>
            <person name="Nakamura H."/>
            <person name="Ohtoshi R."/>
            <person name="Tomita M."/>
            <person name="Numata K."/>
            <person name="Arakawa K."/>
        </authorList>
    </citation>
    <scope>NUCLEOTIDE SEQUENCE [LARGE SCALE GENOMIC DNA]</scope>
</reference>
<comment type="caution">
    <text evidence="1">The sequence shown here is derived from an EMBL/GenBank/DDBJ whole genome shotgun (WGS) entry which is preliminary data.</text>
</comment>
<sequence>MRQRGFRIGFEGPFTHYPDDTEARSSVKNTSAHRNGYQVTYGCNHCDAPPTPTSTPPTNYPTVVSDPIPSRYVLNHNEL</sequence>
<accession>A0A4C1VQX3</accession>